<accession>A0A8J2M567</accession>
<evidence type="ECO:0000313" key="1">
    <source>
        <dbReference type="EMBL" id="CAG7832595.1"/>
    </source>
</evidence>
<dbReference type="Proteomes" id="UP000708208">
    <property type="component" value="Unassembled WGS sequence"/>
</dbReference>
<dbReference type="AlphaFoldDB" id="A0A8J2M567"/>
<organism evidence="1 2">
    <name type="scientific">Allacma fusca</name>
    <dbReference type="NCBI Taxonomy" id="39272"/>
    <lineage>
        <taxon>Eukaryota</taxon>
        <taxon>Metazoa</taxon>
        <taxon>Ecdysozoa</taxon>
        <taxon>Arthropoda</taxon>
        <taxon>Hexapoda</taxon>
        <taxon>Collembola</taxon>
        <taxon>Symphypleona</taxon>
        <taxon>Sminthuridae</taxon>
        <taxon>Allacma</taxon>
    </lineage>
</organism>
<feature type="non-terminal residue" evidence="1">
    <location>
        <position position="33"/>
    </location>
</feature>
<keyword evidence="2" id="KW-1185">Reference proteome</keyword>
<reference evidence="1" key="1">
    <citation type="submission" date="2021-06" db="EMBL/GenBank/DDBJ databases">
        <authorList>
            <person name="Hodson N. C."/>
            <person name="Mongue J. A."/>
            <person name="Jaron S. K."/>
        </authorList>
    </citation>
    <scope>NUCLEOTIDE SEQUENCE</scope>
</reference>
<evidence type="ECO:0000313" key="2">
    <source>
        <dbReference type="Proteomes" id="UP000708208"/>
    </source>
</evidence>
<dbReference type="EMBL" id="CAJVCH010565915">
    <property type="protein sequence ID" value="CAG7832595.1"/>
    <property type="molecule type" value="Genomic_DNA"/>
</dbReference>
<name>A0A8J2M567_9HEXA</name>
<sequence length="33" mass="3783">MDQDVAPDVSSKELKLALEYNCFPKGYYCGREI</sequence>
<proteinExistence type="predicted"/>
<protein>
    <submittedName>
        <fullName evidence="1">Uncharacterized protein</fullName>
    </submittedName>
</protein>
<gene>
    <name evidence="1" type="ORF">AFUS01_LOCUS42275</name>
</gene>
<comment type="caution">
    <text evidence="1">The sequence shown here is derived from an EMBL/GenBank/DDBJ whole genome shotgun (WGS) entry which is preliminary data.</text>
</comment>